<feature type="domain" description="Trichohyalin-plectin-homology" evidence="10">
    <location>
        <begin position="210"/>
        <end position="555"/>
    </location>
</feature>
<feature type="region of interest" description="Disordered" evidence="9">
    <location>
        <begin position="31"/>
        <end position="50"/>
    </location>
</feature>
<evidence type="ECO:0000313" key="12">
    <source>
        <dbReference type="Proteomes" id="UP001497512"/>
    </source>
</evidence>
<organism evidence="11 12">
    <name type="scientific">Sphagnum troendelagicum</name>
    <dbReference type="NCBI Taxonomy" id="128251"/>
    <lineage>
        <taxon>Eukaryota</taxon>
        <taxon>Viridiplantae</taxon>
        <taxon>Streptophyta</taxon>
        <taxon>Embryophyta</taxon>
        <taxon>Bryophyta</taxon>
        <taxon>Sphagnophytina</taxon>
        <taxon>Sphagnopsida</taxon>
        <taxon>Sphagnales</taxon>
        <taxon>Sphagnaceae</taxon>
        <taxon>Sphagnum</taxon>
    </lineage>
</organism>
<protein>
    <recommendedName>
        <fullName evidence="7">Cilia- and flagella-associated protein 45</fullName>
    </recommendedName>
</protein>
<keyword evidence="5" id="KW-0966">Cell projection</keyword>
<name>A0ABP0TF61_9BRYO</name>
<evidence type="ECO:0000256" key="2">
    <source>
        <dbReference type="ARBA" id="ARBA00022846"/>
    </source>
</evidence>
<keyword evidence="3 8" id="KW-0175">Coiled coil</keyword>
<dbReference type="EMBL" id="OZ019902">
    <property type="protein sequence ID" value="CAK9195021.1"/>
    <property type="molecule type" value="Genomic_DNA"/>
</dbReference>
<comment type="similarity">
    <text evidence="6">Belongs to the CFAP45 family.</text>
</comment>
<evidence type="ECO:0000256" key="8">
    <source>
        <dbReference type="SAM" id="Coils"/>
    </source>
</evidence>
<dbReference type="PANTHER" id="PTHR15504:SF0">
    <property type="entry name" value="CILIA- AND FLAGELLA-ASSOCIATED PROTEIN 45"/>
    <property type="match status" value="1"/>
</dbReference>
<dbReference type="InterPro" id="IPR033253">
    <property type="entry name" value="CFAP45"/>
</dbReference>
<evidence type="ECO:0000256" key="7">
    <source>
        <dbReference type="ARBA" id="ARBA00034142"/>
    </source>
</evidence>
<keyword evidence="4" id="KW-0969">Cilium</keyword>
<evidence type="ECO:0000256" key="4">
    <source>
        <dbReference type="ARBA" id="ARBA00023069"/>
    </source>
</evidence>
<sequence length="570" mass="67336">MVGIMKAPSSVHNDCKKDYIDERYQQFSVPRKRAGSDLDRLPKAPPSSVHGSCISDYINEKSNVGRTKYSVLSKASEVKSELFGKETWYSKAQANKKNKNGDNNATHRIIRRPSETDTPPVTDTVIINTSDVDRIKKKAIILTPEILQKMKKEKDDEQDRKNAIANQRKALMLKLEAERKKKSGPMSDTEVLKRQNDAMILEEAVKAFEERLDDVKEMNKICTYSRCVTVRDGQKNDKINKYNAEKEENMRHHYIMEAARKKLIAYYDDIEEKKKVERYAGAVVIRQQIAFNELQRQIADEVKIQEGLKIKREIQRRNEEELKKLEAKRLAGIAMMKNMVKENEMAEEARKEAKEREMIDDEKRRMYNHEKDMKEQAYHEEVERIRLEKELETTRLRALQEKASDKQSLLDELRNQRIQEAHEREWREKEHAEAEKLRLMNEELAFAREQQKNMKMKTLADLALTEQINYYKILKLQREGLEKAKLEEERQHQTRIKNRDEILAQIQKKEELRKLALREKFAEGERLKQQMRVEKLRLEQIKERKLNELDRDGVPAKYKVDLIKKKVGLC</sequence>
<keyword evidence="2" id="KW-0282">Flagellum</keyword>
<feature type="coiled-coil region" evidence="8">
    <location>
        <begin position="382"/>
        <end position="548"/>
    </location>
</feature>
<gene>
    <name evidence="11" type="ORF">CSSPTR1EN2_LOCUS2816</name>
</gene>
<dbReference type="Proteomes" id="UP001497512">
    <property type="component" value="Chromosome 10"/>
</dbReference>
<evidence type="ECO:0000256" key="3">
    <source>
        <dbReference type="ARBA" id="ARBA00023054"/>
    </source>
</evidence>
<dbReference type="InterPro" id="IPR043597">
    <property type="entry name" value="TPH_dom"/>
</dbReference>
<dbReference type="PANTHER" id="PTHR15504">
    <property type="entry name" value="NASOPHARYNGEAL EPITHELIUM SPECIFIC PROTEIN 1"/>
    <property type="match status" value="1"/>
</dbReference>
<comment type="subcellular location">
    <subcellularLocation>
        <location evidence="1">Cell projection</location>
        <location evidence="1">Cilium</location>
        <location evidence="1">Flagellum</location>
    </subcellularLocation>
</comment>
<reference evidence="11" key="1">
    <citation type="submission" date="2024-02" db="EMBL/GenBank/DDBJ databases">
        <authorList>
            <consortium name="ELIXIR-Norway"/>
            <consortium name="Elixir Norway"/>
        </authorList>
    </citation>
    <scope>NUCLEOTIDE SEQUENCE</scope>
</reference>
<evidence type="ECO:0000259" key="10">
    <source>
        <dbReference type="Pfam" id="PF13868"/>
    </source>
</evidence>
<keyword evidence="12" id="KW-1185">Reference proteome</keyword>
<dbReference type="Pfam" id="PF13868">
    <property type="entry name" value="TPH"/>
    <property type="match status" value="1"/>
</dbReference>
<evidence type="ECO:0000256" key="9">
    <source>
        <dbReference type="SAM" id="MobiDB-lite"/>
    </source>
</evidence>
<proteinExistence type="inferred from homology"/>
<evidence type="ECO:0000313" key="11">
    <source>
        <dbReference type="EMBL" id="CAK9195021.1"/>
    </source>
</evidence>
<accession>A0ABP0TF61</accession>
<feature type="coiled-coil region" evidence="8">
    <location>
        <begin position="308"/>
        <end position="356"/>
    </location>
</feature>
<evidence type="ECO:0000256" key="6">
    <source>
        <dbReference type="ARBA" id="ARBA00034116"/>
    </source>
</evidence>
<evidence type="ECO:0000256" key="5">
    <source>
        <dbReference type="ARBA" id="ARBA00023273"/>
    </source>
</evidence>
<evidence type="ECO:0000256" key="1">
    <source>
        <dbReference type="ARBA" id="ARBA00004230"/>
    </source>
</evidence>